<accession>A0A6S6WML6</accession>
<dbReference type="EMBL" id="CADCXY010000001">
    <property type="protein sequence ID" value="CAB0149963.1"/>
    <property type="molecule type" value="Genomic_DNA"/>
</dbReference>
<sequence length="581" mass="64324">MKKLTLGMLSAAVASSFLSTAQADVFTFQKLETPEQVRHLFPTDINDNRHLTVIGQIPNDLDIDLTRLQASTLASIGISPDEEDLENYSLSYAQYYALVQILRDGVSPQLRNPRVSFYFAGYFDGQTTSLNQFFNDTDPETPELENTSDHFFYALNNNNARVGWGTAPYRYESFSYTTSGDDPETITYEGAERDFTRQAIWSDGSQTKTYAAPEQAYLGGESAMMDINDQNIAVGFASTALSPSAVEVAAQCETAIEEETAVRSVYGCMWQRWFTLRNSTATNLQSYYDRTTIATNQSIYDMQAAVWQLDQGGEVIDVTYYPPLMERGEEDEADLSSYAYAVNNNGIAVGQSWTYYEGTAEPNRRIKMPAIFHDGQTLPITEDPDYLWGSATDINDENEVVGFLIRSIQGVQRYVGFKYDIDTDTFMELEGFFNGSSTYPTAINNSGVIVGSAEIEASLSTQRRRVGFSFESAVENARFTNLNDLVDCDANLFIATADGINNNGVITAATINEEELVDGEGETQTEQIAKTVILDPTSGEANQCSVIEDRVERQGAATGFGGLLTMLLIGGLITVRRWLKV</sequence>
<gene>
    <name evidence="3" type="ORF">PSI9734_00534</name>
</gene>
<feature type="chain" id="PRO_5029000461" description="DUF3466 family protein" evidence="2">
    <location>
        <begin position="24"/>
        <end position="581"/>
    </location>
</feature>
<dbReference type="InterPro" id="IPR022562">
    <property type="entry name" value="DUF3466"/>
</dbReference>
<dbReference type="RefSeq" id="WP_173919557.1">
    <property type="nucleotide sequence ID" value="NZ_CADCXY010000001.1"/>
</dbReference>
<proteinExistence type="predicted"/>
<organism evidence="3 4">
    <name type="scientific">Pseudidiomarina piscicola</name>
    <dbReference type="NCBI Taxonomy" id="2614830"/>
    <lineage>
        <taxon>Bacteria</taxon>
        <taxon>Pseudomonadati</taxon>
        <taxon>Pseudomonadota</taxon>
        <taxon>Gammaproteobacteria</taxon>
        <taxon>Alteromonadales</taxon>
        <taxon>Idiomarinaceae</taxon>
        <taxon>Pseudidiomarina</taxon>
    </lineage>
</organism>
<reference evidence="3 4" key="1">
    <citation type="submission" date="2020-02" db="EMBL/GenBank/DDBJ databases">
        <authorList>
            <person name="Rodrigo-Torres L."/>
            <person name="Arahal R. D."/>
            <person name="Lucena T."/>
        </authorList>
    </citation>
    <scope>NUCLEOTIDE SEQUENCE [LARGE SCALE GENOMIC DNA]</scope>
    <source>
        <strain evidence="3 4">CECT 9734</strain>
    </source>
</reference>
<evidence type="ECO:0000256" key="2">
    <source>
        <dbReference type="SAM" id="SignalP"/>
    </source>
</evidence>
<name>A0A6S6WML6_9GAMM</name>
<dbReference type="Pfam" id="PF11949">
    <property type="entry name" value="DUF3466"/>
    <property type="match status" value="1"/>
</dbReference>
<keyword evidence="1" id="KW-0472">Membrane</keyword>
<keyword evidence="1" id="KW-0812">Transmembrane</keyword>
<protein>
    <recommendedName>
        <fullName evidence="5">DUF3466 family protein</fullName>
    </recommendedName>
</protein>
<evidence type="ECO:0000313" key="3">
    <source>
        <dbReference type="EMBL" id="CAB0149963.1"/>
    </source>
</evidence>
<evidence type="ECO:0000256" key="1">
    <source>
        <dbReference type="SAM" id="Phobius"/>
    </source>
</evidence>
<keyword evidence="4" id="KW-1185">Reference proteome</keyword>
<evidence type="ECO:0008006" key="5">
    <source>
        <dbReference type="Google" id="ProtNLM"/>
    </source>
</evidence>
<dbReference type="AlphaFoldDB" id="A0A6S6WML6"/>
<keyword evidence="1" id="KW-1133">Transmembrane helix</keyword>
<dbReference type="Proteomes" id="UP000481517">
    <property type="component" value="Unassembled WGS sequence"/>
</dbReference>
<feature type="signal peptide" evidence="2">
    <location>
        <begin position="1"/>
        <end position="23"/>
    </location>
</feature>
<keyword evidence="2" id="KW-0732">Signal</keyword>
<feature type="transmembrane region" description="Helical" evidence="1">
    <location>
        <begin position="555"/>
        <end position="575"/>
    </location>
</feature>
<evidence type="ECO:0000313" key="4">
    <source>
        <dbReference type="Proteomes" id="UP000481517"/>
    </source>
</evidence>